<reference evidence="14" key="1">
    <citation type="submission" date="2021-12" db="EMBL/GenBank/DDBJ databases">
        <authorList>
            <person name="Ulrich A."/>
        </authorList>
    </citation>
    <scope>NUCLEOTIDE SEQUENCE</scope>
    <source>
        <strain evidence="14">A1P009</strain>
    </source>
</reference>
<dbReference type="PANTHER" id="PTHR45436">
    <property type="entry name" value="SENSOR HISTIDINE KINASE YKOH"/>
    <property type="match status" value="1"/>
</dbReference>
<dbReference type="InterPro" id="IPR036890">
    <property type="entry name" value="HATPase_C_sf"/>
</dbReference>
<evidence type="ECO:0000256" key="7">
    <source>
        <dbReference type="ARBA" id="ARBA00022777"/>
    </source>
</evidence>
<sequence>MRPASLVARLLRATLAAFLAATAAAALLLLVLHHVRDADYLLDAEVEEKLDELELSLDIAANGDLLYRPVSSSDMYDALRKDTAFRVVDVSGRTVLPSLDGPALQALERTPLGTDSLELRDDGERVQLRVGERDVISGSVSYRLQAAHSSRFEARLGEYARELYLGSAITTVVGALLVFFLVILFTVRRALTPLQRASAIAAGIGPRTLGARLNIGDVPSEVAPLIDALNSALERLEQGFRVQQAFLAHAAHELKTPLALLQAEIELGGQNREAMLRETRLMGRQVKQLLHLAEVSEGHNYRFARRSLWALAADGVDYLGRLAERRGVTLQICHDGPEAWVDLDDGAAFVLLKNLLENAVNHSPFGGTVTLHVSRRGLAVTDEGPGVESAHRVHLFARFWRGPVASDGAGLGLAIVREICMAHGWTVHFEPVPHGGARFVVAMPGTTSAERDQ</sequence>
<keyword evidence="6 11" id="KW-0812">Transmembrane</keyword>
<evidence type="ECO:0000256" key="4">
    <source>
        <dbReference type="ARBA" id="ARBA00022553"/>
    </source>
</evidence>
<dbReference type="SUPFAM" id="SSF47384">
    <property type="entry name" value="Homodimeric domain of signal transducing histidine kinase"/>
    <property type="match status" value="1"/>
</dbReference>
<dbReference type="Pfam" id="PF02518">
    <property type="entry name" value="HATPase_c"/>
    <property type="match status" value="1"/>
</dbReference>
<dbReference type="Proteomes" id="UP001430360">
    <property type="component" value="Unassembled WGS sequence"/>
</dbReference>
<dbReference type="RefSeq" id="WP_232133921.1">
    <property type="nucleotide sequence ID" value="NZ_CP089507.1"/>
</dbReference>
<dbReference type="PROSITE" id="PS50885">
    <property type="entry name" value="HAMP"/>
    <property type="match status" value="1"/>
</dbReference>
<dbReference type="PROSITE" id="PS50109">
    <property type="entry name" value="HIS_KIN"/>
    <property type="match status" value="1"/>
</dbReference>
<dbReference type="PRINTS" id="PR00344">
    <property type="entry name" value="BCTRLSENSOR"/>
</dbReference>
<evidence type="ECO:0000256" key="8">
    <source>
        <dbReference type="ARBA" id="ARBA00022989"/>
    </source>
</evidence>
<accession>A0ABS8U6F9</accession>
<reference evidence="14" key="2">
    <citation type="journal article" date="2022" name="Syst. Appl. Microbiol.">
        <title>Physiological and genomic characterisation of Luteimonas fraxinea sp. nov., a bacterial species associated with trees tolerant to ash dieback.</title>
        <authorList>
            <person name="Ulrich K."/>
            <person name="Becker R."/>
            <person name="Behrendt U."/>
            <person name="Kube M."/>
            <person name="Schneck V."/>
            <person name="Ulrich A."/>
        </authorList>
    </citation>
    <scope>NUCLEOTIDE SEQUENCE</scope>
    <source>
        <strain evidence="14">A1P009</strain>
    </source>
</reference>
<dbReference type="InterPro" id="IPR003661">
    <property type="entry name" value="HisK_dim/P_dom"/>
</dbReference>
<evidence type="ECO:0000259" key="13">
    <source>
        <dbReference type="PROSITE" id="PS50885"/>
    </source>
</evidence>
<dbReference type="SUPFAM" id="SSF55874">
    <property type="entry name" value="ATPase domain of HSP90 chaperone/DNA topoisomerase II/histidine kinase"/>
    <property type="match status" value="1"/>
</dbReference>
<evidence type="ECO:0000256" key="10">
    <source>
        <dbReference type="ARBA" id="ARBA00023136"/>
    </source>
</evidence>
<dbReference type="Pfam" id="PF00512">
    <property type="entry name" value="HisKA"/>
    <property type="match status" value="1"/>
</dbReference>
<feature type="domain" description="HAMP" evidence="13">
    <location>
        <begin position="188"/>
        <end position="241"/>
    </location>
</feature>
<dbReference type="EMBL" id="JAJQKU010000001">
    <property type="protein sequence ID" value="MCD9095368.1"/>
    <property type="molecule type" value="Genomic_DNA"/>
</dbReference>
<comment type="caution">
    <text evidence="14">The sequence shown here is derived from an EMBL/GenBank/DDBJ whole genome shotgun (WGS) entry which is preliminary data.</text>
</comment>
<comment type="catalytic activity">
    <reaction evidence="1">
        <text>ATP + protein L-histidine = ADP + protein N-phospho-L-histidine.</text>
        <dbReference type="EC" id="2.7.13.3"/>
    </reaction>
</comment>
<evidence type="ECO:0000313" key="14">
    <source>
        <dbReference type="EMBL" id="MCD9095368.1"/>
    </source>
</evidence>
<feature type="transmembrane region" description="Helical" evidence="11">
    <location>
        <begin position="163"/>
        <end position="187"/>
    </location>
</feature>
<organism evidence="14 15">
    <name type="scientific">Luteimonas fraxinea</name>
    <dbReference type="NCBI Taxonomy" id="2901869"/>
    <lineage>
        <taxon>Bacteria</taxon>
        <taxon>Pseudomonadati</taxon>
        <taxon>Pseudomonadota</taxon>
        <taxon>Gammaproteobacteria</taxon>
        <taxon>Lysobacterales</taxon>
        <taxon>Lysobacteraceae</taxon>
        <taxon>Luteimonas</taxon>
    </lineage>
</organism>
<name>A0ABS8U6F9_9GAMM</name>
<protein>
    <recommendedName>
        <fullName evidence="3">histidine kinase</fullName>
        <ecNumber evidence="3">2.7.13.3</ecNumber>
    </recommendedName>
</protein>
<dbReference type="CDD" id="cd00082">
    <property type="entry name" value="HisKA"/>
    <property type="match status" value="1"/>
</dbReference>
<dbReference type="InterPro" id="IPR004358">
    <property type="entry name" value="Sig_transdc_His_kin-like_C"/>
</dbReference>
<evidence type="ECO:0000256" key="2">
    <source>
        <dbReference type="ARBA" id="ARBA00004141"/>
    </source>
</evidence>
<dbReference type="InterPro" id="IPR003660">
    <property type="entry name" value="HAMP_dom"/>
</dbReference>
<evidence type="ECO:0000256" key="3">
    <source>
        <dbReference type="ARBA" id="ARBA00012438"/>
    </source>
</evidence>
<keyword evidence="9" id="KW-0902">Two-component regulatory system</keyword>
<dbReference type="SMART" id="SM00387">
    <property type="entry name" value="HATPase_c"/>
    <property type="match status" value="1"/>
</dbReference>
<gene>
    <name evidence="14" type="ORF">LTT95_00215</name>
</gene>
<dbReference type="SMART" id="SM00388">
    <property type="entry name" value="HisKA"/>
    <property type="match status" value="1"/>
</dbReference>
<dbReference type="InterPro" id="IPR050428">
    <property type="entry name" value="TCS_sensor_his_kinase"/>
</dbReference>
<dbReference type="InterPro" id="IPR003594">
    <property type="entry name" value="HATPase_dom"/>
</dbReference>
<comment type="subcellular location">
    <subcellularLocation>
        <location evidence="2">Membrane</location>
        <topology evidence="2">Multi-pass membrane protein</topology>
    </subcellularLocation>
</comment>
<keyword evidence="5" id="KW-0808">Transferase</keyword>
<dbReference type="Gene3D" id="3.30.565.10">
    <property type="entry name" value="Histidine kinase-like ATPase, C-terminal domain"/>
    <property type="match status" value="1"/>
</dbReference>
<evidence type="ECO:0000256" key="11">
    <source>
        <dbReference type="SAM" id="Phobius"/>
    </source>
</evidence>
<keyword evidence="8 11" id="KW-1133">Transmembrane helix</keyword>
<evidence type="ECO:0000313" key="15">
    <source>
        <dbReference type="Proteomes" id="UP001430360"/>
    </source>
</evidence>
<keyword evidence="10 11" id="KW-0472">Membrane</keyword>
<evidence type="ECO:0000256" key="5">
    <source>
        <dbReference type="ARBA" id="ARBA00022679"/>
    </source>
</evidence>
<dbReference type="InterPro" id="IPR036097">
    <property type="entry name" value="HisK_dim/P_sf"/>
</dbReference>
<proteinExistence type="predicted"/>
<dbReference type="GO" id="GO:0016301">
    <property type="term" value="F:kinase activity"/>
    <property type="evidence" value="ECO:0007669"/>
    <property type="project" value="UniProtKB-KW"/>
</dbReference>
<keyword evidence="15" id="KW-1185">Reference proteome</keyword>
<feature type="domain" description="Histidine kinase" evidence="12">
    <location>
        <begin position="249"/>
        <end position="447"/>
    </location>
</feature>
<keyword evidence="7 14" id="KW-0418">Kinase</keyword>
<dbReference type="PANTHER" id="PTHR45436:SF15">
    <property type="entry name" value="SENSOR HISTIDINE KINASE CUSS"/>
    <property type="match status" value="1"/>
</dbReference>
<evidence type="ECO:0000256" key="6">
    <source>
        <dbReference type="ARBA" id="ARBA00022692"/>
    </source>
</evidence>
<evidence type="ECO:0000259" key="12">
    <source>
        <dbReference type="PROSITE" id="PS50109"/>
    </source>
</evidence>
<evidence type="ECO:0000256" key="1">
    <source>
        <dbReference type="ARBA" id="ARBA00000085"/>
    </source>
</evidence>
<dbReference type="InterPro" id="IPR005467">
    <property type="entry name" value="His_kinase_dom"/>
</dbReference>
<dbReference type="Gene3D" id="1.10.287.130">
    <property type="match status" value="1"/>
</dbReference>
<keyword evidence="4" id="KW-0597">Phosphoprotein</keyword>
<evidence type="ECO:0000256" key="9">
    <source>
        <dbReference type="ARBA" id="ARBA00023012"/>
    </source>
</evidence>
<dbReference type="EC" id="2.7.13.3" evidence="3"/>